<keyword evidence="7" id="KW-0812">Transmembrane</keyword>
<dbReference type="Gene3D" id="2.10.50.10">
    <property type="entry name" value="Tumor Necrosis Factor Receptor, subunit A, domain 2"/>
    <property type="match status" value="1"/>
</dbReference>
<feature type="domain" description="Eph LBD" evidence="29">
    <location>
        <begin position="1"/>
        <end position="189"/>
    </location>
</feature>
<dbReference type="SUPFAM" id="SSF57184">
    <property type="entry name" value="Growth factor receptor domain"/>
    <property type="match status" value="1"/>
</dbReference>
<name>A0A4W6BPV6_LATCA</name>
<dbReference type="InterPro" id="IPR020635">
    <property type="entry name" value="Tyr_kinase_cat_dom"/>
</dbReference>
<keyword evidence="13" id="KW-0832">Ubl conjugation</keyword>
<dbReference type="FunFam" id="2.60.120.260:FF:000023">
    <property type="entry name" value="Ephrin type-A receptor 2"/>
    <property type="match status" value="1"/>
</dbReference>
<dbReference type="GeneTree" id="ENSGT00940000165103"/>
<dbReference type="Pfam" id="PF01404">
    <property type="entry name" value="Ephrin_lbd"/>
    <property type="match status" value="1"/>
</dbReference>
<evidence type="ECO:0000256" key="11">
    <source>
        <dbReference type="ARBA" id="ARBA00022777"/>
    </source>
</evidence>
<protein>
    <recommendedName>
        <fullName evidence="2">receptor protein-tyrosine kinase</fullName>
        <ecNumber evidence="2">2.7.10.1</ecNumber>
    </recommendedName>
</protein>
<evidence type="ECO:0000259" key="26">
    <source>
        <dbReference type="PROSITE" id="PS50011"/>
    </source>
</evidence>
<dbReference type="Pfam" id="PF07699">
    <property type="entry name" value="Ephrin_rec_like"/>
    <property type="match status" value="1"/>
</dbReference>
<keyword evidence="11" id="KW-0418">Kinase</keyword>
<dbReference type="InterPro" id="IPR013783">
    <property type="entry name" value="Ig-like_fold"/>
</dbReference>
<dbReference type="PROSITE" id="PS00791">
    <property type="entry name" value="RECEPTOR_TYR_KIN_V_2"/>
    <property type="match status" value="1"/>
</dbReference>
<dbReference type="PANTHER" id="PTHR46877:SF20">
    <property type="entry name" value="RECEPTOR PROTEIN-TYROSINE KINASE"/>
    <property type="match status" value="1"/>
</dbReference>
<dbReference type="PROSITE" id="PS50105">
    <property type="entry name" value="SAM_DOMAIN"/>
    <property type="match status" value="1"/>
</dbReference>
<dbReference type="SMART" id="SM00615">
    <property type="entry name" value="EPH_lbd"/>
    <property type="match status" value="1"/>
</dbReference>
<dbReference type="PROSITE" id="PS00107">
    <property type="entry name" value="PROTEIN_KINASE_ATP"/>
    <property type="match status" value="1"/>
</dbReference>
<dbReference type="InterPro" id="IPR001090">
    <property type="entry name" value="Ephrin_rcpt_lig-bd_dom"/>
</dbReference>
<dbReference type="CDD" id="cd00063">
    <property type="entry name" value="FN3"/>
    <property type="match status" value="1"/>
</dbReference>
<dbReference type="PROSITE" id="PS50011">
    <property type="entry name" value="PROTEIN_KINASE_DOM"/>
    <property type="match status" value="1"/>
</dbReference>
<feature type="signal peptide" evidence="25">
    <location>
        <begin position="1"/>
        <end position="18"/>
    </location>
</feature>
<evidence type="ECO:0000256" key="12">
    <source>
        <dbReference type="ARBA" id="ARBA00022840"/>
    </source>
</evidence>
<dbReference type="InterPro" id="IPR008979">
    <property type="entry name" value="Galactose-bd-like_sf"/>
</dbReference>
<dbReference type="InterPro" id="IPR002049">
    <property type="entry name" value="LE_dom"/>
</dbReference>
<reference evidence="30" key="2">
    <citation type="submission" date="2025-08" db="UniProtKB">
        <authorList>
            <consortium name="Ensembl"/>
        </authorList>
    </citation>
    <scope>IDENTIFICATION</scope>
</reference>
<dbReference type="Pfam" id="PF00536">
    <property type="entry name" value="SAM_1"/>
    <property type="match status" value="1"/>
</dbReference>
<dbReference type="Gene3D" id="2.60.120.260">
    <property type="entry name" value="Galactose-binding domain-like"/>
    <property type="match status" value="1"/>
</dbReference>
<dbReference type="InterPro" id="IPR003961">
    <property type="entry name" value="FN3_dom"/>
</dbReference>
<evidence type="ECO:0000256" key="16">
    <source>
        <dbReference type="ARBA" id="ARBA00023136"/>
    </source>
</evidence>
<keyword evidence="14" id="KW-0130">Cell adhesion</keyword>
<dbReference type="PROSITE" id="PS00109">
    <property type="entry name" value="PROTEIN_KINASE_TYR"/>
    <property type="match status" value="1"/>
</dbReference>
<keyword evidence="4" id="KW-0597">Phosphoprotein</keyword>
<dbReference type="FunFam" id="2.60.40.1770:FF:000001">
    <property type="entry name" value="Ephrin type-A receptor 5"/>
    <property type="match status" value="1"/>
</dbReference>
<dbReference type="GO" id="GO:0007155">
    <property type="term" value="P:cell adhesion"/>
    <property type="evidence" value="ECO:0007669"/>
    <property type="project" value="UniProtKB-KW"/>
</dbReference>
<dbReference type="CDD" id="cd00055">
    <property type="entry name" value="EGF_Lam"/>
    <property type="match status" value="1"/>
</dbReference>
<evidence type="ECO:0000256" key="7">
    <source>
        <dbReference type="ARBA" id="ARBA00022692"/>
    </source>
</evidence>
<dbReference type="InterPro" id="IPR000719">
    <property type="entry name" value="Prot_kinase_dom"/>
</dbReference>
<keyword evidence="18" id="KW-0675">Receptor</keyword>
<dbReference type="SMART" id="SM00454">
    <property type="entry name" value="SAM"/>
    <property type="match status" value="1"/>
</dbReference>
<dbReference type="Proteomes" id="UP000314980">
    <property type="component" value="Unassembled WGS sequence"/>
</dbReference>
<feature type="domain" description="Protein kinase" evidence="26">
    <location>
        <begin position="564"/>
        <end position="821"/>
    </location>
</feature>
<dbReference type="Pfam" id="PF14575">
    <property type="entry name" value="EphA2_TM"/>
    <property type="match status" value="1"/>
</dbReference>
<dbReference type="PROSITE" id="PS51550">
    <property type="entry name" value="EPH_LBD"/>
    <property type="match status" value="1"/>
</dbReference>
<evidence type="ECO:0000256" key="13">
    <source>
        <dbReference type="ARBA" id="ARBA00022843"/>
    </source>
</evidence>
<dbReference type="PIRSF" id="PIRSF000666">
    <property type="entry name" value="TyrPK_ephrin_receptor"/>
    <property type="match status" value="1"/>
</dbReference>
<dbReference type="InterPro" id="IPR001245">
    <property type="entry name" value="Ser-Thr/Tyr_kinase_cat_dom"/>
</dbReference>
<evidence type="ECO:0000256" key="2">
    <source>
        <dbReference type="ARBA" id="ARBA00011902"/>
    </source>
</evidence>
<evidence type="ECO:0000256" key="23">
    <source>
        <dbReference type="PIRSR" id="PIRSR000666-3"/>
    </source>
</evidence>
<evidence type="ECO:0000256" key="3">
    <source>
        <dbReference type="ARBA" id="ARBA00022475"/>
    </source>
</evidence>
<dbReference type="FunFam" id="1.10.510.10:FF:000019">
    <property type="entry name" value="Ephrin type-A receptor 5"/>
    <property type="match status" value="1"/>
</dbReference>
<dbReference type="InterPro" id="IPR011009">
    <property type="entry name" value="Kinase-like_dom_sf"/>
</dbReference>
<dbReference type="SUPFAM" id="SSF49785">
    <property type="entry name" value="Galactose-binding domain-like"/>
    <property type="match status" value="1"/>
</dbReference>
<feature type="binding site" evidence="22 24">
    <location>
        <position position="596"/>
    </location>
    <ligand>
        <name>ATP</name>
        <dbReference type="ChEBI" id="CHEBI:30616"/>
    </ligand>
</feature>
<evidence type="ECO:0000256" key="6">
    <source>
        <dbReference type="ARBA" id="ARBA00022679"/>
    </source>
</evidence>
<dbReference type="FunFam" id="2.60.40.10:FF:000059">
    <property type="entry name" value="Ephrin type-A receptor 6"/>
    <property type="match status" value="1"/>
</dbReference>
<dbReference type="InterPro" id="IPR008266">
    <property type="entry name" value="Tyr_kinase_AS"/>
</dbReference>
<feature type="binding site" evidence="22">
    <location>
        <begin position="570"/>
        <end position="578"/>
    </location>
    <ligand>
        <name>ATP</name>
        <dbReference type="ChEBI" id="CHEBI:30616"/>
    </ligand>
</feature>
<dbReference type="EC" id="2.7.10.1" evidence="2"/>
<dbReference type="InterPro" id="IPR013761">
    <property type="entry name" value="SAM/pointed_sf"/>
</dbReference>
<evidence type="ECO:0000256" key="17">
    <source>
        <dbReference type="ARBA" id="ARBA00023137"/>
    </source>
</evidence>
<feature type="disulfide bond" evidence="23">
    <location>
        <begin position="93"/>
        <end position="103"/>
    </location>
</feature>
<dbReference type="FunFam" id="2.10.50.10:FF:000001">
    <property type="entry name" value="Ephrin type-A receptor 5"/>
    <property type="match status" value="1"/>
</dbReference>
<dbReference type="AlphaFoldDB" id="A0A4W6BPV6"/>
<dbReference type="SMART" id="SM00219">
    <property type="entry name" value="TyrKc"/>
    <property type="match status" value="1"/>
</dbReference>
<keyword evidence="10 22" id="KW-0547">Nucleotide-binding</keyword>
<accession>A0A4W6BPV6</accession>
<keyword evidence="3" id="KW-1003">Cell membrane</keyword>
<evidence type="ECO:0000256" key="8">
    <source>
        <dbReference type="ARBA" id="ARBA00022729"/>
    </source>
</evidence>
<comment type="subcellular location">
    <subcellularLocation>
        <location evidence="1">Cell membrane</location>
        <topology evidence="1">Single-pass type I membrane protein</topology>
    </subcellularLocation>
</comment>
<keyword evidence="5" id="KW-0037">Angiogenesis</keyword>
<comment type="catalytic activity">
    <reaction evidence="20">
        <text>L-tyrosyl-[protein] + ATP = O-phospho-L-tyrosyl-[protein] + ADP + H(+)</text>
        <dbReference type="Rhea" id="RHEA:10596"/>
        <dbReference type="Rhea" id="RHEA-COMP:10136"/>
        <dbReference type="Rhea" id="RHEA-COMP:20101"/>
        <dbReference type="ChEBI" id="CHEBI:15378"/>
        <dbReference type="ChEBI" id="CHEBI:30616"/>
        <dbReference type="ChEBI" id="CHEBI:46858"/>
        <dbReference type="ChEBI" id="CHEBI:61978"/>
        <dbReference type="ChEBI" id="CHEBI:456216"/>
        <dbReference type="EC" id="2.7.10.1"/>
    </reaction>
</comment>
<dbReference type="InterPro" id="IPR036116">
    <property type="entry name" value="FN3_sf"/>
</dbReference>
<evidence type="ECO:0000313" key="31">
    <source>
        <dbReference type="Proteomes" id="UP000314980"/>
    </source>
</evidence>
<dbReference type="InterPro" id="IPR001426">
    <property type="entry name" value="Tyr_kinase_rcpt_V_CS"/>
</dbReference>
<dbReference type="InterPro" id="IPR050449">
    <property type="entry name" value="Ephrin_rcpt_TKs"/>
</dbReference>
<keyword evidence="6" id="KW-0808">Transferase</keyword>
<evidence type="ECO:0000313" key="30">
    <source>
        <dbReference type="Ensembl" id="ENSLCAP00010001317.1"/>
    </source>
</evidence>
<feature type="disulfide bond" evidence="23">
    <location>
        <begin position="57"/>
        <end position="171"/>
    </location>
</feature>
<feature type="domain" description="SAM" evidence="27">
    <location>
        <begin position="850"/>
        <end position="914"/>
    </location>
</feature>
<dbReference type="PROSITE" id="PS00790">
    <property type="entry name" value="RECEPTOR_TYR_KIN_V_1"/>
    <property type="match status" value="1"/>
</dbReference>
<keyword evidence="31" id="KW-1185">Reference proteome</keyword>
<keyword evidence="12 22" id="KW-0067">ATP-binding</keyword>
<dbReference type="GO" id="GO:0005005">
    <property type="term" value="F:transmembrane-ephrin receptor activity"/>
    <property type="evidence" value="ECO:0007669"/>
    <property type="project" value="TreeGrafter"/>
</dbReference>
<dbReference type="SMART" id="SM01411">
    <property type="entry name" value="Ephrin_rec_like"/>
    <property type="match status" value="1"/>
</dbReference>
<dbReference type="Ensembl" id="ENSLCAT00010001378.1">
    <property type="protein sequence ID" value="ENSLCAP00010001317.1"/>
    <property type="gene ID" value="ENSLCAG00010000760.1"/>
</dbReference>
<evidence type="ECO:0000256" key="1">
    <source>
        <dbReference type="ARBA" id="ARBA00004251"/>
    </source>
</evidence>
<evidence type="ECO:0000256" key="21">
    <source>
        <dbReference type="PIRSR" id="PIRSR000666-1"/>
    </source>
</evidence>
<evidence type="ECO:0000256" key="10">
    <source>
        <dbReference type="ARBA" id="ARBA00022741"/>
    </source>
</evidence>
<evidence type="ECO:0000256" key="5">
    <source>
        <dbReference type="ARBA" id="ARBA00022657"/>
    </source>
</evidence>
<dbReference type="PRINTS" id="PR00109">
    <property type="entry name" value="TYRKINASE"/>
</dbReference>
<keyword evidence="19" id="KW-0325">Glycoprotein</keyword>
<dbReference type="InterPro" id="IPR011641">
    <property type="entry name" value="Tyr-kin_ephrin_A/B_rcpt-like"/>
</dbReference>
<dbReference type="InterPro" id="IPR027936">
    <property type="entry name" value="Eph_TM"/>
</dbReference>
<dbReference type="GO" id="GO:0030425">
    <property type="term" value="C:dendrite"/>
    <property type="evidence" value="ECO:0007669"/>
    <property type="project" value="TreeGrafter"/>
</dbReference>
<keyword evidence="8 25" id="KW-0732">Signal</keyword>
<dbReference type="InterPro" id="IPR017441">
    <property type="entry name" value="Protein_kinase_ATP_BS"/>
</dbReference>
<evidence type="ECO:0000256" key="4">
    <source>
        <dbReference type="ARBA" id="ARBA00022553"/>
    </source>
</evidence>
<dbReference type="GO" id="GO:0001525">
    <property type="term" value="P:angiogenesis"/>
    <property type="evidence" value="ECO:0007669"/>
    <property type="project" value="UniProtKB-KW"/>
</dbReference>
<dbReference type="InterPro" id="IPR016257">
    <property type="entry name" value="Tyr_kinase_ephrin_rcpt"/>
</dbReference>
<keyword evidence="17" id="KW-0829">Tyrosine-protein kinase</keyword>
<evidence type="ECO:0000256" key="15">
    <source>
        <dbReference type="ARBA" id="ARBA00022989"/>
    </source>
</evidence>
<evidence type="ECO:0000256" key="22">
    <source>
        <dbReference type="PIRSR" id="PIRSR000666-2"/>
    </source>
</evidence>
<keyword evidence="15" id="KW-1133">Transmembrane helix</keyword>
<evidence type="ECO:0000259" key="28">
    <source>
        <dbReference type="PROSITE" id="PS50853"/>
    </source>
</evidence>
<dbReference type="Pfam" id="PF00041">
    <property type="entry name" value="fn3"/>
    <property type="match status" value="1"/>
</dbReference>
<dbReference type="Gene3D" id="2.60.40.10">
    <property type="entry name" value="Immunoglobulins"/>
    <property type="match status" value="1"/>
</dbReference>
<dbReference type="Pfam" id="PF07714">
    <property type="entry name" value="PK_Tyr_Ser-Thr"/>
    <property type="match status" value="1"/>
</dbReference>
<feature type="chain" id="PRO_5021465971" description="receptor protein-tyrosine kinase" evidence="25">
    <location>
        <begin position="19"/>
        <end position="922"/>
    </location>
</feature>
<feature type="domain" description="Fibronectin type-III" evidence="28">
    <location>
        <begin position="311"/>
        <end position="419"/>
    </location>
</feature>
<dbReference type="GO" id="GO:0007411">
    <property type="term" value="P:axon guidance"/>
    <property type="evidence" value="ECO:0007669"/>
    <property type="project" value="TreeGrafter"/>
</dbReference>
<evidence type="ECO:0000259" key="29">
    <source>
        <dbReference type="PROSITE" id="PS51550"/>
    </source>
</evidence>
<dbReference type="PROSITE" id="PS50853">
    <property type="entry name" value="FN3"/>
    <property type="match status" value="1"/>
</dbReference>
<dbReference type="SUPFAM" id="SSF56112">
    <property type="entry name" value="Protein kinase-like (PK-like)"/>
    <property type="match status" value="1"/>
</dbReference>
<keyword evidence="16" id="KW-0472">Membrane</keyword>
<dbReference type="InterPro" id="IPR001660">
    <property type="entry name" value="SAM"/>
</dbReference>
<evidence type="ECO:0000256" key="20">
    <source>
        <dbReference type="ARBA" id="ARBA00051243"/>
    </source>
</evidence>
<dbReference type="GO" id="GO:0005886">
    <property type="term" value="C:plasma membrane"/>
    <property type="evidence" value="ECO:0007669"/>
    <property type="project" value="UniProtKB-SubCell"/>
</dbReference>
<dbReference type="FunFam" id="1.10.150.50:FF:000029">
    <property type="entry name" value="Ephrin type-A receptor 1"/>
    <property type="match status" value="1"/>
</dbReference>
<dbReference type="PANTHER" id="PTHR46877">
    <property type="entry name" value="EPH RECEPTOR A5"/>
    <property type="match status" value="1"/>
</dbReference>
<dbReference type="Gene3D" id="1.10.510.10">
    <property type="entry name" value="Transferase(Phosphotransferase) domain 1"/>
    <property type="match status" value="1"/>
</dbReference>
<organism evidence="30 31">
    <name type="scientific">Lates calcarifer</name>
    <name type="common">Barramundi</name>
    <name type="synonym">Holocentrus calcarifer</name>
    <dbReference type="NCBI Taxonomy" id="8187"/>
    <lineage>
        <taxon>Eukaryota</taxon>
        <taxon>Metazoa</taxon>
        <taxon>Chordata</taxon>
        <taxon>Craniata</taxon>
        <taxon>Vertebrata</taxon>
        <taxon>Euteleostomi</taxon>
        <taxon>Actinopterygii</taxon>
        <taxon>Neopterygii</taxon>
        <taxon>Teleostei</taxon>
        <taxon>Neoteleostei</taxon>
        <taxon>Acanthomorphata</taxon>
        <taxon>Carangaria</taxon>
        <taxon>Carangaria incertae sedis</taxon>
        <taxon>Centropomidae</taxon>
        <taxon>Lates</taxon>
    </lineage>
</organism>
<evidence type="ECO:0000256" key="19">
    <source>
        <dbReference type="ARBA" id="ARBA00023180"/>
    </source>
</evidence>
<reference evidence="31" key="1">
    <citation type="submission" date="2015-09" db="EMBL/GenBank/DDBJ databases">
        <authorList>
            <person name="Sai Rama Sridatta P."/>
        </authorList>
    </citation>
    <scope>NUCLEOTIDE SEQUENCE [LARGE SCALE GENOMIC DNA]</scope>
</reference>
<dbReference type="Gene3D" id="3.30.200.20">
    <property type="entry name" value="Phosphorylase Kinase, domain 1"/>
    <property type="match status" value="1"/>
</dbReference>
<evidence type="ECO:0000256" key="24">
    <source>
        <dbReference type="PROSITE-ProRule" id="PRU10141"/>
    </source>
</evidence>
<dbReference type="InterPro" id="IPR009030">
    <property type="entry name" value="Growth_fac_rcpt_cys_sf"/>
</dbReference>
<dbReference type="SMART" id="SM00060">
    <property type="entry name" value="FN3"/>
    <property type="match status" value="1"/>
</dbReference>
<dbReference type="Gene3D" id="2.60.40.1770">
    <property type="entry name" value="ephrin a2 ectodomain"/>
    <property type="match status" value="1"/>
</dbReference>
<reference evidence="30" key="3">
    <citation type="submission" date="2025-09" db="UniProtKB">
        <authorList>
            <consortium name="Ensembl"/>
        </authorList>
    </citation>
    <scope>IDENTIFICATION</scope>
</reference>
<sequence>MWSVMVPLYFCLRPACLGAPQGSVFLPLTLLVCVVLFQWEVVQRTLNGSQFYTYSVCNVGEREQDNWLRTTFIQRRPSASRVFVEIQFIVRDCNSFDGASLTCKETFNLFTSESDADVGTTFRKGQFKKVATIAPDEITSKNELRINEETRVVENLSRKGFYLAFQDIGACVALLSVRVYYKTCPATVKSLASFPETVAGGENQALRKVSGVCVENAVSKEQPRIYCTVDGEWVVPVGQCQCRPGYEEVEDACQECQPGFFKAAASSDKCEPCPANTQGPDSGALFCPCMDGFYRAPNDPPTGPCSGLPSAPRDLVATTTQLSAGKLLLSWSPPEDTGGRTDITYSVDCQRCEGSACQPCGEKIRYEPSSVGLTDTKVSVSELDAHLNYTFTVEAHSGVSVFASQAAPQAHRPPSTNPPKITTMRLVERTSTTLSLSWDVSPRPRVQLRPIRYELTYRKKVNCLLVCCVFILHLPLYKIKAASFHKFNQQKLEGHIKKSTCCLKVEFFFLCRRRNTHTRQGPEDTYFSSSEQLKPLKTYVDPHTYEDPNIAVLKFATEIHPSHITKQKVIGAGEFGEVYRGILKVPGRKEVAVAIKTLKPGYTEKQRQDFLSEASYHGAVLPPEHHPSGGVKHAMIVTEYMENGALDRYLRDHDGEFSSYQLVGMLRGIAAGMKYLSDMSYVHRDLAARNILVNNTLECKVSDFGLSRVLEDDPEGTYTTSGGKIPIRWTAPEAIAYRKFTSASDVWSFGIVMWEVMAFGERPYWDMSNHEVMKAINEAFRLPAPMDCPSAVYQLMLQCWLQDRSKRPRFGDIVSLLDKLLRSPDSLKTIADFDPRVSIRLPSTSGSDGSPFRSVSEWLESIKMSQYSENFTCAGIVTMDQVLQMKNEDIKNIGVRLPGHLKRIAYSILGLKDQTSTLKPIM</sequence>
<dbReference type="Pfam" id="PF25599">
    <property type="entry name" value="Ephrin_CRD"/>
    <property type="match status" value="1"/>
</dbReference>
<dbReference type="SUPFAM" id="SSF47769">
    <property type="entry name" value="SAM/Pointed domain"/>
    <property type="match status" value="1"/>
</dbReference>
<dbReference type="SUPFAM" id="SSF49265">
    <property type="entry name" value="Fibronectin type III"/>
    <property type="match status" value="1"/>
</dbReference>
<keyword evidence="23" id="KW-1015">Disulfide bond</keyword>
<dbReference type="Gene3D" id="1.10.150.50">
    <property type="entry name" value="Transcription Factor, Ets-1"/>
    <property type="match status" value="1"/>
</dbReference>
<evidence type="ECO:0000256" key="9">
    <source>
        <dbReference type="ARBA" id="ARBA00022737"/>
    </source>
</evidence>
<evidence type="ECO:0000256" key="25">
    <source>
        <dbReference type="SAM" id="SignalP"/>
    </source>
</evidence>
<feature type="active site" description="Proton acceptor" evidence="21">
    <location>
        <position position="685"/>
    </location>
</feature>
<dbReference type="GO" id="GO:0005524">
    <property type="term" value="F:ATP binding"/>
    <property type="evidence" value="ECO:0007669"/>
    <property type="project" value="UniProtKB-UniRule"/>
</dbReference>
<keyword evidence="9" id="KW-0677">Repeat</keyword>
<evidence type="ECO:0000256" key="14">
    <source>
        <dbReference type="ARBA" id="ARBA00022889"/>
    </source>
</evidence>
<proteinExistence type="predicted"/>
<evidence type="ECO:0000256" key="18">
    <source>
        <dbReference type="ARBA" id="ARBA00023170"/>
    </source>
</evidence>
<evidence type="ECO:0000259" key="27">
    <source>
        <dbReference type="PROSITE" id="PS50105"/>
    </source>
</evidence>